<dbReference type="Pfam" id="PF25872">
    <property type="entry name" value="HTH_77"/>
    <property type="match status" value="1"/>
</dbReference>
<proteinExistence type="inferred from homology"/>
<name>A0A8J3Y272_9ACTN</name>
<dbReference type="AlphaFoldDB" id="A0A8J3Y272"/>
<reference evidence="6" key="1">
    <citation type="submission" date="2021-01" db="EMBL/GenBank/DDBJ databases">
        <title>Whole genome shotgun sequence of Planotetraspora thailandica NBRC 104271.</title>
        <authorList>
            <person name="Komaki H."/>
            <person name="Tamura T."/>
        </authorList>
    </citation>
    <scope>NUCLEOTIDE SEQUENCE</scope>
    <source>
        <strain evidence="6">NBRC 104271</strain>
    </source>
</reference>
<protein>
    <submittedName>
        <fullName evidence="6">SARP family transcriptional regulator</fullName>
    </submittedName>
</protein>
<dbReference type="InterPro" id="IPR011990">
    <property type="entry name" value="TPR-like_helical_dom_sf"/>
</dbReference>
<dbReference type="Pfam" id="PF00486">
    <property type="entry name" value="Trans_reg_C"/>
    <property type="match status" value="1"/>
</dbReference>
<evidence type="ECO:0000256" key="1">
    <source>
        <dbReference type="ARBA" id="ARBA00005820"/>
    </source>
</evidence>
<dbReference type="InterPro" id="IPR036388">
    <property type="entry name" value="WH-like_DNA-bd_sf"/>
</dbReference>
<dbReference type="Gene3D" id="1.25.40.10">
    <property type="entry name" value="Tetratricopeptide repeat domain"/>
    <property type="match status" value="2"/>
</dbReference>
<dbReference type="SUPFAM" id="SSF52540">
    <property type="entry name" value="P-loop containing nucleoside triphosphate hydrolases"/>
    <property type="match status" value="1"/>
</dbReference>
<evidence type="ECO:0000256" key="3">
    <source>
        <dbReference type="PROSITE-ProRule" id="PRU01091"/>
    </source>
</evidence>
<feature type="DNA-binding region" description="OmpR/PhoB-type" evidence="3">
    <location>
        <begin position="1"/>
        <end position="91"/>
    </location>
</feature>
<dbReference type="Gene3D" id="1.10.10.10">
    <property type="entry name" value="Winged helix-like DNA-binding domain superfamily/Winged helix DNA-binding domain"/>
    <property type="match status" value="1"/>
</dbReference>
<feature type="domain" description="OmpR/PhoB-type" evidence="5">
    <location>
        <begin position="1"/>
        <end position="91"/>
    </location>
</feature>
<dbReference type="InterPro" id="IPR001867">
    <property type="entry name" value="OmpR/PhoB-type_DNA-bd"/>
</dbReference>
<evidence type="ECO:0000259" key="5">
    <source>
        <dbReference type="PROSITE" id="PS51755"/>
    </source>
</evidence>
<dbReference type="Gene3D" id="3.40.50.300">
    <property type="entry name" value="P-loop containing nucleotide triphosphate hydrolases"/>
    <property type="match status" value="1"/>
</dbReference>
<accession>A0A8J3Y272</accession>
<dbReference type="InterPro" id="IPR016032">
    <property type="entry name" value="Sig_transdc_resp-reg_C-effctor"/>
</dbReference>
<dbReference type="PROSITE" id="PS51755">
    <property type="entry name" value="OMPR_PHOB"/>
    <property type="match status" value="1"/>
</dbReference>
<dbReference type="GO" id="GO:0000160">
    <property type="term" value="P:phosphorelay signal transduction system"/>
    <property type="evidence" value="ECO:0007669"/>
    <property type="project" value="InterPro"/>
</dbReference>
<dbReference type="PRINTS" id="PR00364">
    <property type="entry name" value="DISEASERSIST"/>
</dbReference>
<dbReference type="RefSeq" id="WP_203949445.1">
    <property type="nucleotide sequence ID" value="NZ_BOOR01000084.1"/>
</dbReference>
<evidence type="ECO:0000313" key="7">
    <source>
        <dbReference type="Proteomes" id="UP000605992"/>
    </source>
</evidence>
<evidence type="ECO:0000313" key="6">
    <source>
        <dbReference type="EMBL" id="GII59389.1"/>
    </source>
</evidence>
<dbReference type="SMART" id="SM01043">
    <property type="entry name" value="BTAD"/>
    <property type="match status" value="1"/>
</dbReference>
<gene>
    <name evidence="6" type="ORF">Pth03_77780</name>
</gene>
<dbReference type="Proteomes" id="UP000605992">
    <property type="component" value="Unassembled WGS sequence"/>
</dbReference>
<dbReference type="GO" id="GO:0006355">
    <property type="term" value="P:regulation of DNA-templated transcription"/>
    <property type="evidence" value="ECO:0007669"/>
    <property type="project" value="InterPro"/>
</dbReference>
<organism evidence="6 7">
    <name type="scientific">Planotetraspora thailandica</name>
    <dbReference type="NCBI Taxonomy" id="487172"/>
    <lineage>
        <taxon>Bacteria</taxon>
        <taxon>Bacillati</taxon>
        <taxon>Actinomycetota</taxon>
        <taxon>Actinomycetes</taxon>
        <taxon>Streptosporangiales</taxon>
        <taxon>Streptosporangiaceae</taxon>
        <taxon>Planotetraspora</taxon>
    </lineage>
</organism>
<comment type="similarity">
    <text evidence="1">Belongs to the AfsR/DnrI/RedD regulatory family.</text>
</comment>
<dbReference type="GO" id="GO:0003677">
    <property type="term" value="F:DNA binding"/>
    <property type="evidence" value="ECO:0007669"/>
    <property type="project" value="UniProtKB-UniRule"/>
</dbReference>
<dbReference type="SUPFAM" id="SSF48452">
    <property type="entry name" value="TPR-like"/>
    <property type="match status" value="2"/>
</dbReference>
<keyword evidence="2 3" id="KW-0238">DNA-binding</keyword>
<dbReference type="InterPro" id="IPR027417">
    <property type="entry name" value="P-loop_NTPase"/>
</dbReference>
<keyword evidence="7" id="KW-1185">Reference proteome</keyword>
<evidence type="ECO:0000256" key="2">
    <source>
        <dbReference type="ARBA" id="ARBA00023125"/>
    </source>
</evidence>
<dbReference type="SUPFAM" id="SSF46894">
    <property type="entry name" value="C-terminal effector domain of the bipartite response regulators"/>
    <property type="match status" value="1"/>
</dbReference>
<dbReference type="PANTHER" id="PTHR47691">
    <property type="entry name" value="REGULATOR-RELATED"/>
    <property type="match status" value="1"/>
</dbReference>
<dbReference type="InterPro" id="IPR005158">
    <property type="entry name" value="BTAD"/>
</dbReference>
<dbReference type="InterPro" id="IPR058852">
    <property type="entry name" value="HTH_77"/>
</dbReference>
<dbReference type="PANTHER" id="PTHR47691:SF3">
    <property type="entry name" value="HTH-TYPE TRANSCRIPTIONAL REGULATOR RV0890C-RELATED"/>
    <property type="match status" value="1"/>
</dbReference>
<dbReference type="SMART" id="SM00862">
    <property type="entry name" value="Trans_reg_C"/>
    <property type="match status" value="1"/>
</dbReference>
<evidence type="ECO:0000256" key="4">
    <source>
        <dbReference type="SAM" id="MobiDB-lite"/>
    </source>
</evidence>
<feature type="region of interest" description="Disordered" evidence="4">
    <location>
        <begin position="241"/>
        <end position="260"/>
    </location>
</feature>
<comment type="caution">
    <text evidence="6">The sequence shown here is derived from an EMBL/GenBank/DDBJ whole genome shotgun (WGS) entry which is preliminary data.</text>
</comment>
<dbReference type="EMBL" id="BOOR01000084">
    <property type="protein sequence ID" value="GII59389.1"/>
    <property type="molecule type" value="Genomic_DNA"/>
</dbReference>
<sequence length="1051" mass="110490">MRVSLLGALEVTGDDGEEIAVAGPRVRALLAVLALQAGRPVTADRLVDVLWGEEPPATAANALQTLVKRLRAALGPAASVTWRSGGYVLDLDPMHVDAHRFTRGCEAATGLSGDAAAGMLGEALALWRGPALADLTGVDYLANVAAALEVQRLAAVEDRAEACLALGRAIDLSAEAAAHPLRERLCALAIRALARGGRQAEALALFEKSRQALADELGVDPGPELREAHLAVLRGEISAPPAAPPASARVPGRASTPRAPLTSFVGREEEVAHVGALLERSRLVTIVGPGGAGKTRLAVETALRVAVATRDGSEGARLVELAPVAGAADVPHAVLGALGIADVAGPLPGQAAPAARDPMEHLVGSLAGRALLLVLDNCEHVIEAAAALADRLVRDCPGVTVLATSREPLGVPGETLAPIPPLGLPPEGAAAADALNHPAVRLLADRAAAARPGFVLDDGNVHAAVTICRRLDGMPLAIELAAARLRALSPDQLAARLGDRFRLLTGGSRTALPRHRTLRAVVEWSWDLLTSSEAALARRLAVFAGGATLDDAEAVCSGDVLEVLPSLVDKSLVEMTDDGRYRMLETIRAYAAERLAEAGESAELHRRHARRFLALAEEAEPHLRTAEQLEWIARLGAEQDNLHAALRWAIDSGEVEIALRMCGELSWFWWMRGYRSEAAVWAGRVVELVGAHPPAGLLRHYAACRFGLGATQLGHAMADREHIETMFREMNDLIEAALREGPIHPMLLIVRVVMAAVSGQTERATDLLSDYTASDDPWLAASALMIRGSSLGLADDAWRDIEGAVAGFRALGDRRGLSEALLALATLRATRGDLPSELVEEIIALTGEWMSPEDTASALTRLALLRTQAGDFDGALADLALARARLSGDMPAYTLIQLRTAEAEVARRGGRLDAALAAYEDVMARLDGLTIPQQIAMARGGYGRALLEKGDLDGSRLQFRAAIRALGTHPDVPILALLIAATAMVALAADEAERSAVLFGAADAVNDGWHADADAVAAMESARAELGSAFAEAYARGRALSREEIGELASA</sequence>
<dbReference type="CDD" id="cd15831">
    <property type="entry name" value="BTAD"/>
    <property type="match status" value="1"/>
</dbReference>
<dbReference type="Pfam" id="PF03704">
    <property type="entry name" value="BTAD"/>
    <property type="match status" value="1"/>
</dbReference>